<sequence>MGLMDGERATQAKVPPFFTAEIEASVPFHRPHDSLSTERESPACRVSEDMGLMDGERAMQAKVPPFFTTEIEVSLPPSARWPLDRKGISVALSQTMFSFRYFKRNLLSRRFLWEV</sequence>
<gene>
    <name evidence="1" type="ORF">CEXT_621111</name>
</gene>
<reference evidence="1 2" key="1">
    <citation type="submission" date="2021-06" db="EMBL/GenBank/DDBJ databases">
        <title>Caerostris extrusa draft genome.</title>
        <authorList>
            <person name="Kono N."/>
            <person name="Arakawa K."/>
        </authorList>
    </citation>
    <scope>NUCLEOTIDE SEQUENCE [LARGE SCALE GENOMIC DNA]</scope>
</reference>
<evidence type="ECO:0000313" key="1">
    <source>
        <dbReference type="EMBL" id="GIY98806.1"/>
    </source>
</evidence>
<dbReference type="EMBL" id="BPLR01000971">
    <property type="protein sequence ID" value="GIY98806.1"/>
    <property type="molecule type" value="Genomic_DNA"/>
</dbReference>
<comment type="caution">
    <text evidence="1">The sequence shown here is derived from an EMBL/GenBank/DDBJ whole genome shotgun (WGS) entry which is preliminary data.</text>
</comment>
<evidence type="ECO:0000313" key="2">
    <source>
        <dbReference type="Proteomes" id="UP001054945"/>
    </source>
</evidence>
<proteinExistence type="predicted"/>
<accession>A0AAV4XXZ1</accession>
<name>A0AAV4XXZ1_CAEEX</name>
<dbReference type="Proteomes" id="UP001054945">
    <property type="component" value="Unassembled WGS sequence"/>
</dbReference>
<dbReference type="AlphaFoldDB" id="A0AAV4XXZ1"/>
<keyword evidence="2" id="KW-1185">Reference proteome</keyword>
<protein>
    <submittedName>
        <fullName evidence="1">Uncharacterized protein</fullName>
    </submittedName>
</protein>
<organism evidence="1 2">
    <name type="scientific">Caerostris extrusa</name>
    <name type="common">Bark spider</name>
    <name type="synonym">Caerostris bankana</name>
    <dbReference type="NCBI Taxonomy" id="172846"/>
    <lineage>
        <taxon>Eukaryota</taxon>
        <taxon>Metazoa</taxon>
        <taxon>Ecdysozoa</taxon>
        <taxon>Arthropoda</taxon>
        <taxon>Chelicerata</taxon>
        <taxon>Arachnida</taxon>
        <taxon>Araneae</taxon>
        <taxon>Araneomorphae</taxon>
        <taxon>Entelegynae</taxon>
        <taxon>Araneoidea</taxon>
        <taxon>Araneidae</taxon>
        <taxon>Caerostris</taxon>
    </lineage>
</organism>